<dbReference type="EMBL" id="JARUJP010000010">
    <property type="protein sequence ID" value="MDW8801478.1"/>
    <property type="molecule type" value="Genomic_DNA"/>
</dbReference>
<dbReference type="PROSITE" id="PS51186">
    <property type="entry name" value="GNAT"/>
    <property type="match status" value="1"/>
</dbReference>
<evidence type="ECO:0000259" key="1">
    <source>
        <dbReference type="PROSITE" id="PS51186"/>
    </source>
</evidence>
<evidence type="ECO:0000313" key="3">
    <source>
        <dbReference type="Proteomes" id="UP001281656"/>
    </source>
</evidence>
<dbReference type="GO" id="GO:0016746">
    <property type="term" value="F:acyltransferase activity"/>
    <property type="evidence" value="ECO:0007669"/>
    <property type="project" value="UniProtKB-KW"/>
</dbReference>
<protein>
    <submittedName>
        <fullName evidence="2">N-acetyltransferase</fullName>
        <ecNumber evidence="2">2.3.1.-</ecNumber>
    </submittedName>
</protein>
<proteinExistence type="predicted"/>
<gene>
    <name evidence="2" type="ORF">P8V03_09960</name>
</gene>
<dbReference type="InterPro" id="IPR016181">
    <property type="entry name" value="Acyl_CoA_acyltransferase"/>
</dbReference>
<dbReference type="Pfam" id="PF00583">
    <property type="entry name" value="Acetyltransf_1"/>
    <property type="match status" value="1"/>
</dbReference>
<dbReference type="SUPFAM" id="SSF55729">
    <property type="entry name" value="Acyl-CoA N-acyltransferases (Nat)"/>
    <property type="match status" value="1"/>
</dbReference>
<accession>A0ABU4JTJ5</accession>
<keyword evidence="2" id="KW-0012">Acyltransferase</keyword>
<name>A0ABU4JTJ5_9CLOT</name>
<dbReference type="EC" id="2.3.1.-" evidence="2"/>
<comment type="caution">
    <text evidence="2">The sequence shown here is derived from an EMBL/GenBank/DDBJ whole genome shotgun (WGS) entry which is preliminary data.</text>
</comment>
<sequence length="173" mass="19142">MNIVIRQEQEKDISTIYSVVKLAFEKVEHSDGDEQNLVNRLRNSEAFIPELSLVAELDGEIVGHILFTKIKICENISLALGPLSVVPELHGKGIGGKLIIKGHEIAKNLGFGSVIVLGHPAYYPRFGYVPASNWGIKAPFEVPDECFMAMELIEGSLKSVSGIVQYAKEFFER</sequence>
<keyword evidence="3" id="KW-1185">Reference proteome</keyword>
<evidence type="ECO:0000313" key="2">
    <source>
        <dbReference type="EMBL" id="MDW8801478.1"/>
    </source>
</evidence>
<feature type="domain" description="N-acetyltransferase" evidence="1">
    <location>
        <begin position="3"/>
        <end position="153"/>
    </location>
</feature>
<keyword evidence="2" id="KW-0808">Transferase</keyword>
<dbReference type="InterPro" id="IPR000182">
    <property type="entry name" value="GNAT_dom"/>
</dbReference>
<dbReference type="Proteomes" id="UP001281656">
    <property type="component" value="Unassembled WGS sequence"/>
</dbReference>
<dbReference type="CDD" id="cd04301">
    <property type="entry name" value="NAT_SF"/>
    <property type="match status" value="1"/>
</dbReference>
<reference evidence="2 3" key="1">
    <citation type="submission" date="2023-04" db="EMBL/GenBank/DDBJ databases">
        <title>Clostridium tannerae sp. nov., isolated from the fecal material of an alpaca.</title>
        <authorList>
            <person name="Miller S."/>
            <person name="Hendry M."/>
            <person name="King J."/>
            <person name="Sankaranarayanan K."/>
            <person name="Lawson P.A."/>
        </authorList>
    </citation>
    <scope>NUCLEOTIDE SEQUENCE [LARGE SCALE GENOMIC DNA]</scope>
    <source>
        <strain evidence="2 3">A1-XYC3</strain>
    </source>
</reference>
<organism evidence="2 3">
    <name type="scientific">Clostridium tanneri</name>
    <dbReference type="NCBI Taxonomy" id="3037988"/>
    <lineage>
        <taxon>Bacteria</taxon>
        <taxon>Bacillati</taxon>
        <taxon>Bacillota</taxon>
        <taxon>Clostridia</taxon>
        <taxon>Eubacteriales</taxon>
        <taxon>Clostridiaceae</taxon>
        <taxon>Clostridium</taxon>
    </lineage>
</organism>
<dbReference type="RefSeq" id="WP_318798055.1">
    <property type="nucleotide sequence ID" value="NZ_JARUJP010000010.1"/>
</dbReference>
<dbReference type="Gene3D" id="3.40.630.30">
    <property type="match status" value="1"/>
</dbReference>